<feature type="transmembrane region" description="Helical" evidence="1">
    <location>
        <begin position="36"/>
        <end position="57"/>
    </location>
</feature>
<name>A0ABT0ZP06_9LACO</name>
<proteinExistence type="predicted"/>
<sequence length="73" mass="8561">MRTGTFITFSFGYAFVLFYVYEEYISRYINGFWTNYAIQTALLVFGLIIIFAFKIYLDLKAGILTDEEEGLEE</sequence>
<evidence type="ECO:0000313" key="2">
    <source>
        <dbReference type="EMBL" id="MCO0831727.1"/>
    </source>
</evidence>
<gene>
    <name evidence="2" type="ORF">NFX39_01285</name>
</gene>
<protein>
    <submittedName>
        <fullName evidence="2">Uncharacterized protein</fullName>
    </submittedName>
</protein>
<keyword evidence="1" id="KW-0472">Membrane</keyword>
<comment type="caution">
    <text evidence="2">The sequence shown here is derived from an EMBL/GenBank/DDBJ whole genome shotgun (WGS) entry which is preliminary data.</text>
</comment>
<keyword evidence="3" id="KW-1185">Reference proteome</keyword>
<feature type="transmembrane region" description="Helical" evidence="1">
    <location>
        <begin position="6"/>
        <end position="24"/>
    </location>
</feature>
<reference evidence="2 3" key="1">
    <citation type="submission" date="2022-06" db="EMBL/GenBank/DDBJ databases">
        <title>Fructobacillus taiwanensis sp. nov., isolated from the honeybee.</title>
        <authorList>
            <person name="Chen Y.-S."/>
            <person name="Wang L.-T."/>
            <person name="Lee Y.-S."/>
            <person name="Chang Y.-C."/>
            <person name="Wu H.-C."/>
            <person name="Liao C.-Y."/>
            <person name="Chen W.-H."/>
            <person name="Deng J.-N."/>
            <person name="Wang Y.-H."/>
        </authorList>
    </citation>
    <scope>NUCLEOTIDE SEQUENCE [LARGE SCALE GENOMIC DNA]</scope>
    <source>
        <strain evidence="2 3">W13</strain>
    </source>
</reference>
<organism evidence="2 3">
    <name type="scientific">Fructobacillus apis</name>
    <dbReference type="NCBI Taxonomy" id="2935017"/>
    <lineage>
        <taxon>Bacteria</taxon>
        <taxon>Bacillati</taxon>
        <taxon>Bacillota</taxon>
        <taxon>Bacilli</taxon>
        <taxon>Lactobacillales</taxon>
        <taxon>Lactobacillaceae</taxon>
        <taxon>Fructobacillus</taxon>
    </lineage>
</organism>
<evidence type="ECO:0000256" key="1">
    <source>
        <dbReference type="SAM" id="Phobius"/>
    </source>
</evidence>
<keyword evidence="1" id="KW-1133">Transmembrane helix</keyword>
<dbReference type="RefSeq" id="WP_252442253.1">
    <property type="nucleotide sequence ID" value="NZ_JAMWYK010000001.1"/>
</dbReference>
<dbReference type="EMBL" id="JAMWYK010000001">
    <property type="protein sequence ID" value="MCO0831727.1"/>
    <property type="molecule type" value="Genomic_DNA"/>
</dbReference>
<accession>A0ABT0ZP06</accession>
<evidence type="ECO:0000313" key="3">
    <source>
        <dbReference type="Proteomes" id="UP001523234"/>
    </source>
</evidence>
<keyword evidence="1" id="KW-0812">Transmembrane</keyword>
<dbReference type="Proteomes" id="UP001523234">
    <property type="component" value="Unassembled WGS sequence"/>
</dbReference>